<organism evidence="2 3">
    <name type="scientific">Leptolyngbya boryana NIES-2135</name>
    <dbReference type="NCBI Taxonomy" id="1973484"/>
    <lineage>
        <taxon>Bacteria</taxon>
        <taxon>Bacillati</taxon>
        <taxon>Cyanobacteriota</taxon>
        <taxon>Cyanophyceae</taxon>
        <taxon>Leptolyngbyales</taxon>
        <taxon>Leptolyngbyaceae</taxon>
        <taxon>Leptolyngbya group</taxon>
        <taxon>Leptolyngbya</taxon>
    </lineage>
</organism>
<dbReference type="Proteomes" id="UP000217895">
    <property type="component" value="Chromosome"/>
</dbReference>
<name>A0A1Z4JFL1_LEPBY</name>
<dbReference type="EMBL" id="AP018203">
    <property type="protein sequence ID" value="BAY55433.1"/>
    <property type="molecule type" value="Genomic_DNA"/>
</dbReference>
<reference evidence="2 3" key="1">
    <citation type="submission" date="2017-06" db="EMBL/GenBank/DDBJ databases">
        <title>Genome sequencing of cyanobaciteial culture collection at National Institute for Environmental Studies (NIES).</title>
        <authorList>
            <person name="Hirose Y."/>
            <person name="Shimura Y."/>
            <person name="Fujisawa T."/>
            <person name="Nakamura Y."/>
            <person name="Kawachi M."/>
        </authorList>
    </citation>
    <scope>NUCLEOTIDE SEQUENCE [LARGE SCALE GENOMIC DNA]</scope>
    <source>
        <strain evidence="2 3">NIES-2135</strain>
    </source>
</reference>
<evidence type="ECO:0000313" key="2">
    <source>
        <dbReference type="EMBL" id="BAY55433.1"/>
    </source>
</evidence>
<evidence type="ECO:0000256" key="1">
    <source>
        <dbReference type="SAM" id="Phobius"/>
    </source>
</evidence>
<keyword evidence="1" id="KW-0812">Transmembrane</keyword>
<evidence type="ECO:0000313" key="3">
    <source>
        <dbReference type="Proteomes" id="UP000217895"/>
    </source>
</evidence>
<keyword evidence="1" id="KW-0472">Membrane</keyword>
<dbReference type="SUPFAM" id="SSF69322">
    <property type="entry name" value="Tricorn protease domain 2"/>
    <property type="match status" value="1"/>
</dbReference>
<sequence length="509" mass="56244">MQTSRESLRKFPQPLDRVAIALMLATAFLIGILLLSGDRSAPRVRDFNWQGKQIGADDRAFLLTFSRPMDHASVEKNLRIQPELKGKVSWAGRRMAYTFDQPAPYGAEFTISLESARDRFSKEGSSNGILQPFRETFKSRDRSFAFIGAEGNETGRLILYNMTQQDKKVLTPENLTVMDFKAYPGNDKILFSAIERTNPPQSLAEQKLYTVTTGIHINDPVQLGSASTSTASASPTQVGQITEVLDNRDYQNLKFDLSRDGSVIVIQRLSRRDPNDAGAWILREGQPAQPIDNRQTGGDFLITPDGGSLAVAQGQGLAILPLKPQSEQSQANPLDFLPKFGTVLSFSQDGSAAAMVKFNTDYTRSMFLVSQGVQKEILKIPGSIISAEFDANNQFLYCLLTNLLPGTTFQEQPFLAAIDLKAAREGKPMEQTLRPLVLLPNQRETTVDLAPDGKALIFDQTQADDRAKAEGGQAVANSRLWLLPLKDDLTAKTQPEELPFAGLHPRWLP</sequence>
<evidence type="ECO:0008006" key="4">
    <source>
        <dbReference type="Google" id="ProtNLM"/>
    </source>
</evidence>
<protein>
    <recommendedName>
        <fullName evidence="4">SbsA Ig-like domain-containing protein</fullName>
    </recommendedName>
</protein>
<keyword evidence="3" id="KW-1185">Reference proteome</keyword>
<dbReference type="Gene3D" id="2.60.40.3710">
    <property type="match status" value="1"/>
</dbReference>
<gene>
    <name evidence="2" type="ORF">NIES2135_22560</name>
</gene>
<feature type="transmembrane region" description="Helical" evidence="1">
    <location>
        <begin position="18"/>
        <end position="35"/>
    </location>
</feature>
<keyword evidence="1" id="KW-1133">Transmembrane helix</keyword>
<proteinExistence type="predicted"/>
<accession>A0A1Z4JFL1</accession>
<dbReference type="AlphaFoldDB" id="A0A1Z4JFL1"/>